<dbReference type="EMBL" id="JBHSMH010000011">
    <property type="protein sequence ID" value="MFC5468346.1"/>
    <property type="molecule type" value="Genomic_DNA"/>
</dbReference>
<comment type="caution">
    <text evidence="2">The sequence shown here is derived from an EMBL/GenBank/DDBJ whole genome shotgun (WGS) entry which is preliminary data.</text>
</comment>
<protein>
    <submittedName>
        <fullName evidence="2">HD-GYP domain-containing protein</fullName>
        <ecNumber evidence="2">3.1.4.-</ecNumber>
    </submittedName>
</protein>
<keyword evidence="3" id="KW-1185">Reference proteome</keyword>
<dbReference type="RefSeq" id="WP_209748721.1">
    <property type="nucleotide sequence ID" value="NZ_JBHSMH010000011.1"/>
</dbReference>
<accession>A0ABW0LUY2</accession>
<dbReference type="InterPro" id="IPR006674">
    <property type="entry name" value="HD_domain"/>
</dbReference>
<dbReference type="Proteomes" id="UP001596105">
    <property type="component" value="Unassembled WGS sequence"/>
</dbReference>
<name>A0ABW0LUY2_9BACL</name>
<dbReference type="InterPro" id="IPR003607">
    <property type="entry name" value="HD/PDEase_dom"/>
</dbReference>
<sequence>MQIIPVQELREGDTLAKGLYAPDGRLMLKQGIALNESLIEGIKRRGHRYVTVEMEGSRSSAAFEIKRNLMHVSKDVLSLVFHSLREHTAFPRRALAEWTDIVATTVTEAPELTFDCRDMVIGDDELVSHSLNVCFLALLAAKALGYSKKKLKEIAIGSLLHDVGLALPHDDRLMLHHPLIGYDYLRKQSGIPAESLRIVLQHHEQIDGRGFPYGISDGHFLEAAQICGLASDFDYFMNDRESDDRPPSEGIDFVMSKIDSSYGYPVVRAFLHAFQPYPVGTRVTLSGSLRGTVRAVNKANPGRPVVELDESGMKIDLMKHMTFHIVKMIRE</sequence>
<gene>
    <name evidence="2" type="ORF">ACFPPD_06410</name>
</gene>
<dbReference type="EC" id="3.1.4.-" evidence="2"/>
<dbReference type="PANTHER" id="PTHR43155:SF2">
    <property type="entry name" value="CYCLIC DI-GMP PHOSPHODIESTERASE PA4108"/>
    <property type="match status" value="1"/>
</dbReference>
<proteinExistence type="predicted"/>
<dbReference type="Pfam" id="PF01966">
    <property type="entry name" value="HD"/>
    <property type="match status" value="1"/>
</dbReference>
<dbReference type="InterPro" id="IPR006675">
    <property type="entry name" value="HDIG_dom"/>
</dbReference>
<dbReference type="NCBIfam" id="TIGR00277">
    <property type="entry name" value="HDIG"/>
    <property type="match status" value="1"/>
</dbReference>
<dbReference type="SUPFAM" id="SSF109604">
    <property type="entry name" value="HD-domain/PDEase-like"/>
    <property type="match status" value="1"/>
</dbReference>
<dbReference type="GO" id="GO:0016787">
    <property type="term" value="F:hydrolase activity"/>
    <property type="evidence" value="ECO:0007669"/>
    <property type="project" value="UniProtKB-KW"/>
</dbReference>
<dbReference type="CDD" id="cd00077">
    <property type="entry name" value="HDc"/>
    <property type="match status" value="1"/>
</dbReference>
<feature type="domain" description="HD" evidence="1">
    <location>
        <begin position="127"/>
        <end position="216"/>
    </location>
</feature>
<dbReference type="Gene3D" id="1.10.3210.10">
    <property type="entry name" value="Hypothetical protein af1432"/>
    <property type="match status" value="1"/>
</dbReference>
<organism evidence="2 3">
    <name type="scientific">Cohnella suwonensis</name>
    <dbReference type="NCBI Taxonomy" id="696072"/>
    <lineage>
        <taxon>Bacteria</taxon>
        <taxon>Bacillati</taxon>
        <taxon>Bacillota</taxon>
        <taxon>Bacilli</taxon>
        <taxon>Bacillales</taxon>
        <taxon>Paenibacillaceae</taxon>
        <taxon>Cohnella</taxon>
    </lineage>
</organism>
<evidence type="ECO:0000259" key="1">
    <source>
        <dbReference type="Pfam" id="PF01966"/>
    </source>
</evidence>
<evidence type="ECO:0000313" key="3">
    <source>
        <dbReference type="Proteomes" id="UP001596105"/>
    </source>
</evidence>
<keyword evidence="2" id="KW-0378">Hydrolase</keyword>
<reference evidence="3" key="1">
    <citation type="journal article" date="2019" name="Int. J. Syst. Evol. Microbiol.">
        <title>The Global Catalogue of Microorganisms (GCM) 10K type strain sequencing project: providing services to taxonomists for standard genome sequencing and annotation.</title>
        <authorList>
            <consortium name="The Broad Institute Genomics Platform"/>
            <consortium name="The Broad Institute Genome Sequencing Center for Infectious Disease"/>
            <person name="Wu L."/>
            <person name="Ma J."/>
        </authorList>
    </citation>
    <scope>NUCLEOTIDE SEQUENCE [LARGE SCALE GENOMIC DNA]</scope>
    <source>
        <strain evidence="3">CCUG 57113</strain>
    </source>
</reference>
<evidence type="ECO:0000313" key="2">
    <source>
        <dbReference type="EMBL" id="MFC5468346.1"/>
    </source>
</evidence>
<dbReference type="PANTHER" id="PTHR43155">
    <property type="entry name" value="CYCLIC DI-GMP PHOSPHODIESTERASE PA4108-RELATED"/>
    <property type="match status" value="1"/>
</dbReference>